<dbReference type="PANTHER" id="PTHR19384:SF128">
    <property type="entry name" value="NADPH OXIDOREDUCTASE A"/>
    <property type="match status" value="1"/>
</dbReference>
<evidence type="ECO:0000256" key="1">
    <source>
        <dbReference type="ARBA" id="ARBA00001917"/>
    </source>
</evidence>
<keyword evidence="6" id="KW-0479">Metal-binding</keyword>
<dbReference type="PROSITE" id="PS51656">
    <property type="entry name" value="4FE4S"/>
    <property type="match status" value="1"/>
</dbReference>
<comment type="cofactor">
    <cofactor evidence="1">
        <name>FMN</name>
        <dbReference type="ChEBI" id="CHEBI:58210"/>
    </cofactor>
</comment>
<gene>
    <name evidence="14" type="primary">rsxB</name>
    <name evidence="14" type="ORF">LzC2_27020</name>
</gene>
<sequence>MSKLQPTPFSLLPDSAPFDEEQRAWLNGFLAGWVGLQNAGGGASAALNGAAGAAVQGLIAEGPGLDAEPEAEEEDFPWHDDAMPLEERMELAEGKPLKRKMMAAMAQLDCGSCGYLCQTYAEAIADGSEKSLKKCTPGGKETAKKLKELMARAPADVASADAAAAPPAGAASGPQWTRDNPFPATLLTVRNLNGEGSAKYTSHVEIDLAGSDLAYEVGDSLGLYPTNCGDLVDEMIEALGGDPAAAVAPQAGDACSLRQALIERVCLTEITEELLELLAPLCTDAAQAAVVKAALEDEDTIDGWDVLDLLRATPSATLDAAAFVTALSPLQPRLYSISSSPKAHPGQVHLTVGRVEWAAGDRKRKGVASTMLADRLRIGEKVRVYVQKSHGFTVPPDPQAPAIMIGPGTGIAPFRAFLEERAVTNSPGRNWLFFGDQRAETDFLYREELDALRDRGVLQRLDTAFSRDQEAKVYVQNKMLESADELYRWLSDGAYLYVCGDAKRMAVDVDRALHAIVADRAGGEAAAKAFVQDLKKTKRYCRDVY</sequence>
<name>A0ABX1VFK7_9PLAN</name>
<dbReference type="Gene3D" id="1.10.15.40">
    <property type="entry name" value="Electron transport complex subunit B, putative Fe-S cluster"/>
    <property type="match status" value="1"/>
</dbReference>
<dbReference type="Gene3D" id="2.40.30.10">
    <property type="entry name" value="Translation factors"/>
    <property type="match status" value="1"/>
</dbReference>
<accession>A0ABX1VFK7</accession>
<evidence type="ECO:0000259" key="12">
    <source>
        <dbReference type="PROSITE" id="PS51384"/>
    </source>
</evidence>
<dbReference type="InterPro" id="IPR023173">
    <property type="entry name" value="NADPH_Cyt_P450_Rdtase_alpha"/>
</dbReference>
<dbReference type="EMBL" id="WTPX01000087">
    <property type="protein sequence ID" value="NNJ26613.1"/>
    <property type="molecule type" value="Genomic_DNA"/>
</dbReference>
<dbReference type="SUPFAM" id="SSF63380">
    <property type="entry name" value="Riboflavin synthase domain-like"/>
    <property type="match status" value="1"/>
</dbReference>
<dbReference type="Proteomes" id="UP000609651">
    <property type="component" value="Unassembled WGS sequence"/>
</dbReference>
<feature type="domain" description="4Fe-4S" evidence="13">
    <location>
        <begin position="93"/>
        <end position="152"/>
    </location>
</feature>
<dbReference type="PROSITE" id="PS51384">
    <property type="entry name" value="FAD_FR"/>
    <property type="match status" value="1"/>
</dbReference>
<evidence type="ECO:0000259" key="13">
    <source>
        <dbReference type="PROSITE" id="PS51656"/>
    </source>
</evidence>
<protein>
    <submittedName>
        <fullName evidence="14">Electron transport complex subunit RsxB</fullName>
    </submittedName>
</protein>
<evidence type="ECO:0000256" key="5">
    <source>
        <dbReference type="ARBA" id="ARBA00022643"/>
    </source>
</evidence>
<keyword evidence="8" id="KW-0560">Oxidoreductase</keyword>
<keyword evidence="15" id="KW-1185">Reference proteome</keyword>
<evidence type="ECO:0000256" key="9">
    <source>
        <dbReference type="ARBA" id="ARBA00023004"/>
    </source>
</evidence>
<dbReference type="RefSeq" id="WP_171187778.1">
    <property type="nucleotide sequence ID" value="NZ_WTPX01000087.1"/>
</dbReference>
<dbReference type="InterPro" id="IPR001433">
    <property type="entry name" value="OxRdtase_FAD/NAD-bd"/>
</dbReference>
<evidence type="ECO:0000256" key="3">
    <source>
        <dbReference type="ARBA" id="ARBA00022485"/>
    </source>
</evidence>
<keyword evidence="10" id="KW-0411">Iron-sulfur</keyword>
<keyword evidence="11" id="KW-0198">Cysteine biosynthesis</keyword>
<dbReference type="InterPro" id="IPR003097">
    <property type="entry name" value="CysJ-like_FAD-binding"/>
</dbReference>
<dbReference type="NCBIfam" id="NF004859">
    <property type="entry name" value="PRK06214.1"/>
    <property type="match status" value="1"/>
</dbReference>
<dbReference type="Gene3D" id="1.20.990.10">
    <property type="entry name" value="NADPH-cytochrome p450 Reductase, Chain A, domain 3"/>
    <property type="match status" value="1"/>
</dbReference>
<evidence type="ECO:0000256" key="7">
    <source>
        <dbReference type="ARBA" id="ARBA00022827"/>
    </source>
</evidence>
<evidence type="ECO:0000256" key="6">
    <source>
        <dbReference type="ARBA" id="ARBA00022723"/>
    </source>
</evidence>
<comment type="caution">
    <text evidence="14">The sequence shown here is derived from an EMBL/GenBank/DDBJ whole genome shotgun (WGS) entry which is preliminary data.</text>
</comment>
<dbReference type="InterPro" id="IPR007202">
    <property type="entry name" value="4Fe-4S_dom"/>
</dbReference>
<dbReference type="Gene3D" id="3.40.50.80">
    <property type="entry name" value="Nucleotide-binding domain of ferredoxin-NADP reductase (FNR) module"/>
    <property type="match status" value="1"/>
</dbReference>
<dbReference type="InterPro" id="IPR039261">
    <property type="entry name" value="FNR_nucleotide-bd"/>
</dbReference>
<dbReference type="PRINTS" id="PR00371">
    <property type="entry name" value="FPNCR"/>
</dbReference>
<dbReference type="Pfam" id="PF00175">
    <property type="entry name" value="NAD_binding_1"/>
    <property type="match status" value="1"/>
</dbReference>
<evidence type="ECO:0000313" key="15">
    <source>
        <dbReference type="Proteomes" id="UP000609651"/>
    </source>
</evidence>
<evidence type="ECO:0000256" key="4">
    <source>
        <dbReference type="ARBA" id="ARBA00022630"/>
    </source>
</evidence>
<dbReference type="CDD" id="cd06199">
    <property type="entry name" value="SiR"/>
    <property type="match status" value="1"/>
</dbReference>
<comment type="cofactor">
    <cofactor evidence="2">
        <name>FAD</name>
        <dbReference type="ChEBI" id="CHEBI:57692"/>
    </cofactor>
</comment>
<evidence type="ECO:0000256" key="10">
    <source>
        <dbReference type="ARBA" id="ARBA00023014"/>
    </source>
</evidence>
<reference evidence="14 15" key="1">
    <citation type="journal article" date="2020" name="Syst. Appl. Microbiol.">
        <title>Alienimonas chondri sp. nov., a novel planctomycete isolated from the biofilm of the red alga Chondrus crispus.</title>
        <authorList>
            <person name="Vitorino I."/>
            <person name="Albuquerque L."/>
            <person name="Wiegand S."/>
            <person name="Kallscheuer N."/>
            <person name="da Costa M.S."/>
            <person name="Lobo-da-Cunha A."/>
            <person name="Jogler C."/>
            <person name="Lage O.M."/>
        </authorList>
    </citation>
    <scope>NUCLEOTIDE SEQUENCE [LARGE SCALE GENOMIC DNA]</scope>
    <source>
        <strain evidence="14 15">LzC2</strain>
    </source>
</reference>
<keyword evidence="9" id="KW-0408">Iron</keyword>
<keyword evidence="3" id="KW-0004">4Fe-4S</keyword>
<dbReference type="SUPFAM" id="SSF52343">
    <property type="entry name" value="Ferredoxin reductase-like, C-terminal NADP-linked domain"/>
    <property type="match status" value="1"/>
</dbReference>
<keyword evidence="11" id="KW-0028">Amino-acid biosynthesis</keyword>
<evidence type="ECO:0000256" key="8">
    <source>
        <dbReference type="ARBA" id="ARBA00023002"/>
    </source>
</evidence>
<keyword evidence="7" id="KW-0274">FAD</keyword>
<keyword evidence="4" id="KW-0285">Flavoprotein</keyword>
<organism evidence="14 15">
    <name type="scientific">Alienimonas chondri</name>
    <dbReference type="NCBI Taxonomy" id="2681879"/>
    <lineage>
        <taxon>Bacteria</taxon>
        <taxon>Pseudomonadati</taxon>
        <taxon>Planctomycetota</taxon>
        <taxon>Planctomycetia</taxon>
        <taxon>Planctomycetales</taxon>
        <taxon>Planctomycetaceae</taxon>
        <taxon>Alienimonas</taxon>
    </lineage>
</organism>
<dbReference type="PANTHER" id="PTHR19384">
    <property type="entry name" value="NITRIC OXIDE SYNTHASE-RELATED"/>
    <property type="match status" value="1"/>
</dbReference>
<feature type="domain" description="FAD-binding FR-type" evidence="12">
    <location>
        <begin position="179"/>
        <end position="395"/>
    </location>
</feature>
<evidence type="ECO:0000256" key="11">
    <source>
        <dbReference type="ARBA" id="ARBA00023192"/>
    </source>
</evidence>
<evidence type="ECO:0000256" key="2">
    <source>
        <dbReference type="ARBA" id="ARBA00001974"/>
    </source>
</evidence>
<dbReference type="InterPro" id="IPR001709">
    <property type="entry name" value="Flavoprot_Pyr_Nucl_cyt_Rdtase"/>
</dbReference>
<proteinExistence type="predicted"/>
<keyword evidence="5" id="KW-0288">FMN</keyword>
<evidence type="ECO:0000313" key="14">
    <source>
        <dbReference type="EMBL" id="NNJ26613.1"/>
    </source>
</evidence>
<dbReference type="InterPro" id="IPR017938">
    <property type="entry name" value="Riboflavin_synthase-like_b-brl"/>
</dbReference>
<dbReference type="Pfam" id="PF00667">
    <property type="entry name" value="FAD_binding_1"/>
    <property type="match status" value="1"/>
</dbReference>
<dbReference type="Pfam" id="PF04060">
    <property type="entry name" value="FeS"/>
    <property type="match status" value="1"/>
</dbReference>
<dbReference type="InterPro" id="IPR017927">
    <property type="entry name" value="FAD-bd_FR_type"/>
</dbReference>